<proteinExistence type="predicted"/>
<dbReference type="EMBL" id="JAMPKK010000002">
    <property type="protein sequence ID" value="MEP0863252.1"/>
    <property type="molecule type" value="Genomic_DNA"/>
</dbReference>
<name>A0ABV0JII3_9CYAN</name>
<evidence type="ECO:0000313" key="2">
    <source>
        <dbReference type="Proteomes" id="UP001442494"/>
    </source>
</evidence>
<comment type="caution">
    <text evidence="1">The sequence shown here is derived from an EMBL/GenBank/DDBJ whole genome shotgun (WGS) entry which is preliminary data.</text>
</comment>
<evidence type="ECO:0000313" key="1">
    <source>
        <dbReference type="EMBL" id="MEP0863252.1"/>
    </source>
</evidence>
<accession>A0ABV0JII3</accession>
<protein>
    <submittedName>
        <fullName evidence="1">Uncharacterized protein</fullName>
    </submittedName>
</protein>
<gene>
    <name evidence="1" type="ORF">NDI37_02070</name>
</gene>
<organism evidence="1 2">
    <name type="scientific">Funiculus sociatus GB2-A5</name>
    <dbReference type="NCBI Taxonomy" id="2933946"/>
    <lineage>
        <taxon>Bacteria</taxon>
        <taxon>Bacillati</taxon>
        <taxon>Cyanobacteriota</taxon>
        <taxon>Cyanophyceae</taxon>
        <taxon>Coleofasciculales</taxon>
        <taxon>Coleofasciculaceae</taxon>
        <taxon>Funiculus</taxon>
    </lineage>
</organism>
<reference evidence="1 2" key="1">
    <citation type="submission" date="2022-04" db="EMBL/GenBank/DDBJ databases">
        <title>Positive selection, recombination, and allopatry shape intraspecific diversity of widespread and dominant cyanobacteria.</title>
        <authorList>
            <person name="Wei J."/>
            <person name="Shu W."/>
            <person name="Hu C."/>
        </authorList>
    </citation>
    <scope>NUCLEOTIDE SEQUENCE [LARGE SCALE GENOMIC DNA]</scope>
    <source>
        <strain evidence="1 2">GB2-A5</strain>
    </source>
</reference>
<sequence length="57" mass="6509">MSFSKINRDRHRSQIDPQNVAGRLKEIDATIKLSLVTHLEALGKLRVCCGRDTFNRV</sequence>
<keyword evidence="2" id="KW-1185">Reference proteome</keyword>
<dbReference type="Proteomes" id="UP001442494">
    <property type="component" value="Unassembled WGS sequence"/>
</dbReference>
<dbReference type="RefSeq" id="WP_190427995.1">
    <property type="nucleotide sequence ID" value="NZ_JAMPKK010000002.1"/>
</dbReference>